<evidence type="ECO:0000313" key="2">
    <source>
        <dbReference type="EMBL" id="GCD12940.1"/>
    </source>
</evidence>
<accession>A0A401UTQ9</accession>
<dbReference type="RefSeq" id="WP_125006027.1">
    <property type="nucleotide sequence ID" value="NZ_BHYK01000046.1"/>
</dbReference>
<evidence type="ECO:0000313" key="3">
    <source>
        <dbReference type="Proteomes" id="UP000287872"/>
    </source>
</evidence>
<sequence>MKNVYLAFSLFIIMIIGIFLSINTINQSCANLQDLNCTLESYILKENYKDAYNLSLDYIDQWKRDSKFLTIYIHHEDLDHVDNEVLKLTQYIKTRDKSEALATVHIMKYLVDHIKFHEKVSISNIF</sequence>
<feature type="transmembrane region" description="Helical" evidence="1">
    <location>
        <begin position="6"/>
        <end position="25"/>
    </location>
</feature>
<evidence type="ECO:0008006" key="4">
    <source>
        <dbReference type="Google" id="ProtNLM"/>
    </source>
</evidence>
<dbReference type="OrthoDB" id="3034917at2"/>
<keyword evidence="1" id="KW-0812">Transmembrane</keyword>
<dbReference type="EMBL" id="BHYK01000046">
    <property type="protein sequence ID" value="GCD12940.1"/>
    <property type="molecule type" value="Genomic_DNA"/>
</dbReference>
<keyword evidence="1" id="KW-0472">Membrane</keyword>
<dbReference type="AlphaFoldDB" id="A0A401UTQ9"/>
<proteinExistence type="predicted"/>
<keyword evidence="3" id="KW-1185">Reference proteome</keyword>
<keyword evidence="1" id="KW-1133">Transmembrane helix</keyword>
<organism evidence="2 3">
    <name type="scientific">Clostridium tagluense</name>
    <dbReference type="NCBI Taxonomy" id="360422"/>
    <lineage>
        <taxon>Bacteria</taxon>
        <taxon>Bacillati</taxon>
        <taxon>Bacillota</taxon>
        <taxon>Clostridia</taxon>
        <taxon>Eubacteriales</taxon>
        <taxon>Clostridiaceae</taxon>
        <taxon>Clostridium</taxon>
    </lineage>
</organism>
<name>A0A401UTQ9_9CLOT</name>
<dbReference type="Pfam" id="PF14276">
    <property type="entry name" value="DUF4363"/>
    <property type="match status" value="1"/>
</dbReference>
<evidence type="ECO:0000256" key="1">
    <source>
        <dbReference type="SAM" id="Phobius"/>
    </source>
</evidence>
<dbReference type="InterPro" id="IPR025373">
    <property type="entry name" value="DUF4363"/>
</dbReference>
<dbReference type="Proteomes" id="UP000287872">
    <property type="component" value="Unassembled WGS sequence"/>
</dbReference>
<gene>
    <name evidence="2" type="ORF">Ctaglu_45630</name>
</gene>
<protein>
    <recommendedName>
        <fullName evidence="4">DUF4363 domain-containing protein</fullName>
    </recommendedName>
</protein>
<reference evidence="2 3" key="1">
    <citation type="submission" date="2018-11" db="EMBL/GenBank/DDBJ databases">
        <title>Genome sequencing and assembly of Clostridium tagluense strain A121.</title>
        <authorList>
            <person name="Murakami T."/>
            <person name="Segawa T."/>
            <person name="Shcherbakova V.A."/>
            <person name="Mori H."/>
            <person name="Yoshimura Y."/>
        </authorList>
    </citation>
    <scope>NUCLEOTIDE SEQUENCE [LARGE SCALE GENOMIC DNA]</scope>
    <source>
        <strain evidence="2 3">A121</strain>
    </source>
</reference>
<comment type="caution">
    <text evidence="2">The sequence shown here is derived from an EMBL/GenBank/DDBJ whole genome shotgun (WGS) entry which is preliminary data.</text>
</comment>